<keyword evidence="2 3" id="KW-0862">Zinc</keyword>
<sequence>MNDHVKTPAAPRKTCPICGKPQSEATRPFCSSRCRDVDLNRWLKGSYVIPGRDDDTDDVE</sequence>
<dbReference type="Gene3D" id="3.30.50.10">
    <property type="entry name" value="Erythroid Transcription Factor GATA-1, subunit A"/>
    <property type="match status" value="1"/>
</dbReference>
<evidence type="ECO:0000313" key="6">
    <source>
        <dbReference type="Proteomes" id="UP000289946"/>
    </source>
</evidence>
<keyword evidence="1 3" id="KW-0479">Metal-binding</keyword>
<name>A0A4Q0QQG7_9BRAD</name>
<dbReference type="Proteomes" id="UP000290174">
    <property type="component" value="Unassembled WGS sequence"/>
</dbReference>
<comment type="similarity">
    <text evidence="3">Belongs to the DNA gyrase inhibitor YacG family.</text>
</comment>
<comment type="subunit">
    <text evidence="3">Interacts with GyrB.</text>
</comment>
<feature type="binding site" evidence="3">
    <location>
        <position position="15"/>
    </location>
    <ligand>
        <name>Zn(2+)</name>
        <dbReference type="ChEBI" id="CHEBI:29105"/>
    </ligand>
</feature>
<dbReference type="GO" id="GO:0006355">
    <property type="term" value="P:regulation of DNA-templated transcription"/>
    <property type="evidence" value="ECO:0007669"/>
    <property type="project" value="InterPro"/>
</dbReference>
<keyword evidence="6" id="KW-1185">Reference proteome</keyword>
<evidence type="ECO:0000256" key="1">
    <source>
        <dbReference type="ARBA" id="ARBA00022723"/>
    </source>
</evidence>
<evidence type="ECO:0000313" key="7">
    <source>
        <dbReference type="Proteomes" id="UP000290174"/>
    </source>
</evidence>
<dbReference type="HAMAP" id="MF_00649">
    <property type="entry name" value="DNA_gyrase_inhibitor_YacG"/>
    <property type="match status" value="1"/>
</dbReference>
<evidence type="ECO:0000313" key="4">
    <source>
        <dbReference type="EMBL" id="RXG85758.1"/>
    </source>
</evidence>
<dbReference type="InterPro" id="IPR005584">
    <property type="entry name" value="DNA_gyrase_inhibitor_YacG"/>
</dbReference>
<dbReference type="SUPFAM" id="SSF57716">
    <property type="entry name" value="Glucocorticoid receptor-like (DNA-binding domain)"/>
    <property type="match status" value="1"/>
</dbReference>
<accession>A0A4Q0QQG7</accession>
<comment type="cofactor">
    <cofactor evidence="3">
        <name>Zn(2+)</name>
        <dbReference type="ChEBI" id="CHEBI:29105"/>
    </cofactor>
    <text evidence="3">Binds 1 zinc ion.</text>
</comment>
<dbReference type="InterPro" id="IPR013088">
    <property type="entry name" value="Znf_NHR/GATA"/>
</dbReference>
<organism evidence="5 7">
    <name type="scientific">Bradyrhizobium zhanjiangense</name>
    <dbReference type="NCBI Taxonomy" id="1325107"/>
    <lineage>
        <taxon>Bacteria</taxon>
        <taxon>Pseudomonadati</taxon>
        <taxon>Pseudomonadota</taxon>
        <taxon>Alphaproteobacteria</taxon>
        <taxon>Hyphomicrobiales</taxon>
        <taxon>Nitrobacteraceae</taxon>
        <taxon>Bradyrhizobium</taxon>
    </lineage>
</organism>
<dbReference type="RefSeq" id="WP_128931121.1">
    <property type="nucleotide sequence ID" value="NZ_CP022221.1"/>
</dbReference>
<dbReference type="PANTHER" id="PTHR36150">
    <property type="entry name" value="DNA GYRASE INHIBITOR YACG"/>
    <property type="match status" value="1"/>
</dbReference>
<gene>
    <name evidence="3 5" type="primary">yacG</name>
    <name evidence="5" type="ORF">EAS61_13985</name>
    <name evidence="4" type="ORF">EAS62_38465</name>
</gene>
<feature type="binding site" evidence="3">
    <location>
        <position position="34"/>
    </location>
    <ligand>
        <name>Zn(2+)</name>
        <dbReference type="ChEBI" id="CHEBI:29105"/>
    </ligand>
</feature>
<reference evidence="5 7" key="1">
    <citation type="submission" date="2018-11" db="EMBL/GenBank/DDBJ databases">
        <title>Bradyrhizobium sp. nov., isolated from effective nodules of peanut in China.</title>
        <authorList>
            <person name="Li Y."/>
        </authorList>
    </citation>
    <scope>NUCLEOTIDE SEQUENCE [LARGE SCALE GENOMIC DNA]</scope>
    <source>
        <strain evidence="5 7">CCBAU 51770</strain>
        <strain evidence="4 6">CCBAU 51781</strain>
    </source>
</reference>
<evidence type="ECO:0000313" key="5">
    <source>
        <dbReference type="EMBL" id="RXG97946.1"/>
    </source>
</evidence>
<dbReference type="Proteomes" id="UP000289946">
    <property type="component" value="Unassembled WGS sequence"/>
</dbReference>
<dbReference type="EMBL" id="RDRA01000042">
    <property type="protein sequence ID" value="RXG85758.1"/>
    <property type="molecule type" value="Genomic_DNA"/>
</dbReference>
<comment type="function">
    <text evidence="3">Inhibits all the catalytic activities of DNA gyrase by preventing its interaction with DNA. Acts by binding directly to the C-terminal domain of GyrB, which probably disrupts DNA binding by the gyrase.</text>
</comment>
<dbReference type="GO" id="GO:0008270">
    <property type="term" value="F:zinc ion binding"/>
    <property type="evidence" value="ECO:0007669"/>
    <property type="project" value="UniProtKB-UniRule"/>
</dbReference>
<dbReference type="NCBIfam" id="NF002362">
    <property type="entry name" value="PRK01343.1"/>
    <property type="match status" value="1"/>
</dbReference>
<feature type="binding site" evidence="3">
    <location>
        <position position="30"/>
    </location>
    <ligand>
        <name>Zn(2+)</name>
        <dbReference type="ChEBI" id="CHEBI:29105"/>
    </ligand>
</feature>
<feature type="binding site" evidence="3">
    <location>
        <position position="18"/>
    </location>
    <ligand>
        <name>Zn(2+)</name>
        <dbReference type="ChEBI" id="CHEBI:29105"/>
    </ligand>
</feature>
<evidence type="ECO:0000256" key="2">
    <source>
        <dbReference type="ARBA" id="ARBA00022833"/>
    </source>
</evidence>
<dbReference type="EMBL" id="RKMK01000010">
    <property type="protein sequence ID" value="RXG97946.1"/>
    <property type="molecule type" value="Genomic_DNA"/>
</dbReference>
<protein>
    <recommendedName>
        <fullName evidence="3">DNA gyrase inhibitor YacG</fullName>
    </recommendedName>
</protein>
<dbReference type="Pfam" id="PF03884">
    <property type="entry name" value="YacG"/>
    <property type="match status" value="1"/>
</dbReference>
<evidence type="ECO:0000256" key="3">
    <source>
        <dbReference type="HAMAP-Rule" id="MF_00649"/>
    </source>
</evidence>
<dbReference type="AlphaFoldDB" id="A0A4Q0QQG7"/>
<dbReference type="PANTHER" id="PTHR36150:SF1">
    <property type="entry name" value="DNA GYRASE INHIBITOR YACG"/>
    <property type="match status" value="1"/>
</dbReference>
<comment type="caution">
    <text evidence="5">The sequence shown here is derived from an EMBL/GenBank/DDBJ whole genome shotgun (WGS) entry which is preliminary data.</text>
</comment>
<dbReference type="GO" id="GO:0008657">
    <property type="term" value="F:DNA topoisomerase type II (double strand cut, ATP-hydrolyzing) inhibitor activity"/>
    <property type="evidence" value="ECO:0007669"/>
    <property type="project" value="UniProtKB-UniRule"/>
</dbReference>
<proteinExistence type="inferred from homology"/>